<feature type="transmembrane region" description="Helical" evidence="5">
    <location>
        <begin position="328"/>
        <end position="345"/>
    </location>
</feature>
<evidence type="ECO:0000313" key="8">
    <source>
        <dbReference type="Proteomes" id="UP000694044"/>
    </source>
</evidence>
<accession>A0A8T1WF21</accession>
<dbReference type="InterPro" id="IPR051717">
    <property type="entry name" value="MFS_MFSD6"/>
</dbReference>
<feature type="transmembrane region" description="Helical" evidence="5">
    <location>
        <begin position="386"/>
        <end position="407"/>
    </location>
</feature>
<dbReference type="PANTHER" id="PTHR16172:SF41">
    <property type="entry name" value="MAJOR FACILITATOR SUPERFAMILY DOMAIN-CONTAINING PROTEIN 6-LIKE"/>
    <property type="match status" value="1"/>
</dbReference>
<dbReference type="Proteomes" id="UP000694044">
    <property type="component" value="Unassembled WGS sequence"/>
</dbReference>
<keyword evidence="3 5" id="KW-1133">Transmembrane helix</keyword>
<proteinExistence type="predicted"/>
<dbReference type="InterPro" id="IPR020846">
    <property type="entry name" value="MFS_dom"/>
</dbReference>
<sequence>MSAILRLVEFTLDGGESKRLVPLKLFFAIHYCAFSTQTYLPIYFDHTEHFDKMQIGILLTLPCVCAIVAPPIWGGVADVLKNQKLVHVLCLVSAALFMFSLRFVATFNVMCVMLFVANFQTQPTWSLLDQTAMTMLVHIGGVYGKQRLYGAVGYGVGGYLAGVMAAAIGIAWCFNMVLGLSVISLFILLRFIPAYQPDEEGPKTDYLQSLGVIWDQPDVLILYIVVLLAGITGGLIDSTFGVHYFLFLWCMVTRFMNFNLSGNDTRLVGVIIATETISELPLFFYSNKIFERFGVPKCIIFSVVAYGIRMVVYTYAENPWVWLPFEALHGMTFGLLWAAFTNYVFQSSPEGTEGTMIGLLTAVQKGMGAACSTLMGGYLYEHFGGRVMWGIGAFVIFPAALLFALIFSCLARDYPEKSAAAREKWGSSSSLCSIDINERISKKNGYTEIDGVPENA</sequence>
<evidence type="ECO:0000259" key="6">
    <source>
        <dbReference type="PROSITE" id="PS50850"/>
    </source>
</evidence>
<feature type="transmembrane region" description="Helical" evidence="5">
    <location>
        <begin position="298"/>
        <end position="316"/>
    </location>
</feature>
<protein>
    <recommendedName>
        <fullName evidence="6">Major facilitator superfamily (MFS) profile domain-containing protein</fullName>
    </recommendedName>
</protein>
<evidence type="ECO:0000256" key="3">
    <source>
        <dbReference type="ARBA" id="ARBA00022989"/>
    </source>
</evidence>
<dbReference type="PROSITE" id="PS50850">
    <property type="entry name" value="MFS"/>
    <property type="match status" value="1"/>
</dbReference>
<gene>
    <name evidence="7" type="ORF">PHYPSEUDO_003401</name>
</gene>
<dbReference type="GO" id="GO:0022857">
    <property type="term" value="F:transmembrane transporter activity"/>
    <property type="evidence" value="ECO:0007669"/>
    <property type="project" value="InterPro"/>
</dbReference>
<comment type="caution">
    <text evidence="7">The sequence shown here is derived from an EMBL/GenBank/DDBJ whole genome shotgun (WGS) entry which is preliminary data.</text>
</comment>
<feature type="transmembrane region" description="Helical" evidence="5">
    <location>
        <begin position="357"/>
        <end position="380"/>
    </location>
</feature>
<name>A0A8T1WF21_9STRA</name>
<evidence type="ECO:0000256" key="2">
    <source>
        <dbReference type="ARBA" id="ARBA00022692"/>
    </source>
</evidence>
<evidence type="ECO:0000313" key="7">
    <source>
        <dbReference type="EMBL" id="KAG7391781.1"/>
    </source>
</evidence>
<feature type="transmembrane region" description="Helical" evidence="5">
    <location>
        <begin position="85"/>
        <end position="115"/>
    </location>
</feature>
<dbReference type="PANTHER" id="PTHR16172">
    <property type="entry name" value="MAJOR FACILITATOR SUPERFAMILY DOMAIN-CONTAINING PROTEIN 6-LIKE"/>
    <property type="match status" value="1"/>
</dbReference>
<dbReference type="EMBL" id="JAGDFM010000017">
    <property type="protein sequence ID" value="KAG7391781.1"/>
    <property type="molecule type" value="Genomic_DNA"/>
</dbReference>
<feature type="domain" description="Major facilitator superfamily (MFS) profile" evidence="6">
    <location>
        <begin position="218"/>
        <end position="456"/>
    </location>
</feature>
<dbReference type="GO" id="GO:0016020">
    <property type="term" value="C:membrane"/>
    <property type="evidence" value="ECO:0007669"/>
    <property type="project" value="UniProtKB-SubCell"/>
</dbReference>
<evidence type="ECO:0000256" key="4">
    <source>
        <dbReference type="ARBA" id="ARBA00023136"/>
    </source>
</evidence>
<evidence type="ECO:0000256" key="1">
    <source>
        <dbReference type="ARBA" id="ARBA00004141"/>
    </source>
</evidence>
<feature type="transmembrane region" description="Helical" evidence="5">
    <location>
        <begin position="55"/>
        <end position="73"/>
    </location>
</feature>
<dbReference type="InterPro" id="IPR024989">
    <property type="entry name" value="MFS_assoc_dom"/>
</dbReference>
<keyword evidence="2 5" id="KW-0812">Transmembrane</keyword>
<feature type="transmembrane region" description="Helical" evidence="5">
    <location>
        <begin position="220"/>
        <end position="247"/>
    </location>
</feature>
<reference evidence="7" key="1">
    <citation type="submission" date="2021-02" db="EMBL/GenBank/DDBJ databases">
        <authorList>
            <person name="Palmer J.M."/>
        </authorList>
    </citation>
    <scope>NUCLEOTIDE SEQUENCE</scope>
    <source>
        <strain evidence="7">SCRP734</strain>
    </source>
</reference>
<evidence type="ECO:0000256" key="5">
    <source>
        <dbReference type="SAM" id="Phobius"/>
    </source>
</evidence>
<keyword evidence="4 5" id="KW-0472">Membrane</keyword>
<feature type="transmembrane region" description="Helical" evidence="5">
    <location>
        <begin position="20"/>
        <end position="43"/>
    </location>
</feature>
<feature type="transmembrane region" description="Helical" evidence="5">
    <location>
        <begin position="156"/>
        <end position="189"/>
    </location>
</feature>
<organism evidence="7 8">
    <name type="scientific">Phytophthora pseudosyringae</name>
    <dbReference type="NCBI Taxonomy" id="221518"/>
    <lineage>
        <taxon>Eukaryota</taxon>
        <taxon>Sar</taxon>
        <taxon>Stramenopiles</taxon>
        <taxon>Oomycota</taxon>
        <taxon>Peronosporomycetes</taxon>
        <taxon>Peronosporales</taxon>
        <taxon>Peronosporaceae</taxon>
        <taxon>Phytophthora</taxon>
    </lineage>
</organism>
<dbReference type="Pfam" id="PF12832">
    <property type="entry name" value="MFS_1_like"/>
    <property type="match status" value="1"/>
</dbReference>
<dbReference type="OrthoDB" id="515887at2759"/>
<comment type="subcellular location">
    <subcellularLocation>
        <location evidence="1">Membrane</location>
        <topology evidence="1">Multi-pass membrane protein</topology>
    </subcellularLocation>
</comment>
<keyword evidence="8" id="KW-1185">Reference proteome</keyword>
<dbReference type="AlphaFoldDB" id="A0A8T1WF21"/>